<dbReference type="Proteomes" id="UP001595823">
    <property type="component" value="Unassembled WGS sequence"/>
</dbReference>
<evidence type="ECO:0000256" key="1">
    <source>
        <dbReference type="ARBA" id="ARBA00022833"/>
    </source>
</evidence>
<comment type="cofactor">
    <cofactor evidence="2">
        <name>Zn(2+)</name>
        <dbReference type="ChEBI" id="CHEBI:29105"/>
    </cofactor>
    <text evidence="2">Binds 1 zinc ion per subunit.</text>
</comment>
<keyword evidence="2" id="KW-0479">Metal-binding</keyword>
<evidence type="ECO:0000256" key="2">
    <source>
        <dbReference type="HAMAP-Rule" id="MF_01482"/>
    </source>
</evidence>
<comment type="function">
    <text evidence="2">A mycothiol (MSH, N-acetylcysteinyl-glucosaminyl-inositol) S-conjugate amidase, it recycles conjugated MSH to the N-acetyl cysteine conjugate (AcCys S-conjugate, a mercapturic acid) and the MSH precursor. Involved in MSH-dependent detoxification of a number of alkylating agents and antibiotics.</text>
</comment>
<proteinExistence type="inferred from homology"/>
<name>A0ABV8TZ45_9ACTN</name>
<dbReference type="InterPro" id="IPR017811">
    <property type="entry name" value="Mca"/>
</dbReference>
<keyword evidence="1 2" id="KW-0862">Zinc</keyword>
<dbReference type="RefSeq" id="WP_380621572.1">
    <property type="nucleotide sequence ID" value="NZ_JBHSDK010000015.1"/>
</dbReference>
<reference evidence="4" key="1">
    <citation type="journal article" date="2019" name="Int. J. Syst. Evol. Microbiol.">
        <title>The Global Catalogue of Microorganisms (GCM) 10K type strain sequencing project: providing services to taxonomists for standard genome sequencing and annotation.</title>
        <authorList>
            <consortium name="The Broad Institute Genomics Platform"/>
            <consortium name="The Broad Institute Genome Sequencing Center for Infectious Disease"/>
            <person name="Wu L."/>
            <person name="Ma J."/>
        </authorList>
    </citation>
    <scope>NUCLEOTIDE SEQUENCE [LARGE SCALE GENOMIC DNA]</scope>
    <source>
        <strain evidence="4">IBRC-M 10908</strain>
    </source>
</reference>
<dbReference type="EC" id="3.5.1.115" evidence="2"/>
<dbReference type="HAMAP" id="MF_01482">
    <property type="entry name" value="Mca"/>
    <property type="match status" value="1"/>
</dbReference>
<feature type="binding site" evidence="2">
    <location>
        <position position="13"/>
    </location>
    <ligand>
        <name>Zn(2+)</name>
        <dbReference type="ChEBI" id="CHEBI:29105"/>
    </ligand>
</feature>
<evidence type="ECO:0000313" key="3">
    <source>
        <dbReference type="EMBL" id="MFC4336090.1"/>
    </source>
</evidence>
<comment type="similarity">
    <text evidence="2">Belongs to the MshB deacetylase family. Mca subfamily.</text>
</comment>
<dbReference type="PANTHER" id="PTHR12993:SF11">
    <property type="entry name" value="N-ACETYLGLUCOSAMINYL-PHOSPHATIDYLINOSITOL DE-N-ACETYLASE"/>
    <property type="match status" value="1"/>
</dbReference>
<dbReference type="PANTHER" id="PTHR12993">
    <property type="entry name" value="N-ACETYLGLUCOSAMINYL-PHOSPHATIDYLINOSITOL DE-N-ACETYLASE-RELATED"/>
    <property type="match status" value="1"/>
</dbReference>
<feature type="binding site" evidence="2">
    <location>
        <position position="16"/>
    </location>
    <ligand>
        <name>Zn(2+)</name>
        <dbReference type="ChEBI" id="CHEBI:29105"/>
    </ligand>
</feature>
<organism evidence="3 4">
    <name type="scientific">Salininema proteolyticum</name>
    <dbReference type="NCBI Taxonomy" id="1607685"/>
    <lineage>
        <taxon>Bacteria</taxon>
        <taxon>Bacillati</taxon>
        <taxon>Actinomycetota</taxon>
        <taxon>Actinomycetes</taxon>
        <taxon>Glycomycetales</taxon>
        <taxon>Glycomycetaceae</taxon>
        <taxon>Salininema</taxon>
    </lineage>
</organism>
<dbReference type="InterPro" id="IPR024078">
    <property type="entry name" value="LmbE-like_dom_sf"/>
</dbReference>
<comment type="caution">
    <text evidence="3">The sequence shown here is derived from an EMBL/GenBank/DDBJ whole genome shotgun (WGS) entry which is preliminary data.</text>
</comment>
<dbReference type="NCBIfam" id="TIGR03446">
    <property type="entry name" value="mycothiol_Mca"/>
    <property type="match status" value="1"/>
</dbReference>
<sequence length="293" mass="32667">MSDKLKAMFVHAHPDDESSKGAATMARYVNEGVEVLVVTCTGGERGSVLNDKMDRPEVWDNITSIRAAEMAKAREILGVDQAWLGFTDSGLPDGWMPDSGVDLPEDSFYLVPTEKAAAPLVELIRSFKPQVIVTYDEDGGYPHPDHIKTHEVSVAAFEAAGDPEAYPDRGEAWQPDKLYYDVTFCKDKLSALHEALLDAGLESPYGDWIKRRSGMPDKGHRITTKVECADYYPTRDEALKAHATQVDPDGFWFAVPQEIQQKVWPWECYQLVSSTVETEKPEGDLFDGLRPVN</sequence>
<gene>
    <name evidence="2 3" type="primary">mca</name>
    <name evidence="3" type="ORF">ACFPET_12835</name>
</gene>
<comment type="catalytic activity">
    <reaction evidence="2">
        <text>mycothiol S-conjugate + H2O = an N-acetyl-L-cysteine-S-conjugate + 1D-myo-inositol 2-amino-2-deoxy-alpha-D-glucopyranoside</text>
        <dbReference type="Rhea" id="RHEA:36543"/>
        <dbReference type="ChEBI" id="CHEBI:15377"/>
        <dbReference type="ChEBI" id="CHEBI:58718"/>
        <dbReference type="ChEBI" id="CHEBI:58886"/>
        <dbReference type="ChEBI" id="CHEBI:59633"/>
        <dbReference type="EC" id="3.5.1.115"/>
    </reaction>
</comment>
<protein>
    <recommendedName>
        <fullName evidence="2">Mycothiol S-conjugate amidase</fullName>
        <ecNumber evidence="2">3.5.1.115</ecNumber>
    </recommendedName>
</protein>
<feature type="binding site" evidence="2">
    <location>
        <position position="146"/>
    </location>
    <ligand>
        <name>Zn(2+)</name>
        <dbReference type="ChEBI" id="CHEBI:29105"/>
    </ligand>
</feature>
<evidence type="ECO:0000313" key="4">
    <source>
        <dbReference type="Proteomes" id="UP001595823"/>
    </source>
</evidence>
<dbReference type="InterPro" id="IPR003737">
    <property type="entry name" value="GlcNAc_PI_deacetylase-related"/>
</dbReference>
<dbReference type="EMBL" id="JBHSDK010000015">
    <property type="protein sequence ID" value="MFC4336090.1"/>
    <property type="molecule type" value="Genomic_DNA"/>
</dbReference>
<dbReference type="SUPFAM" id="SSF102588">
    <property type="entry name" value="LmbE-like"/>
    <property type="match status" value="1"/>
</dbReference>
<comment type="subunit">
    <text evidence="2">Monomer.</text>
</comment>
<dbReference type="Pfam" id="PF02585">
    <property type="entry name" value="PIG-L"/>
    <property type="match status" value="1"/>
</dbReference>
<accession>A0ABV8TZ45</accession>
<keyword evidence="4" id="KW-1185">Reference proteome</keyword>
<dbReference type="Gene3D" id="3.40.50.10320">
    <property type="entry name" value="LmbE-like"/>
    <property type="match status" value="1"/>
</dbReference>
<keyword evidence="2" id="KW-0378">Hydrolase</keyword>